<name>A0A1M6HNZ2_9FIRM</name>
<organism evidence="8 9">
    <name type="scientific">Geosporobacter subterraneus DSM 17957</name>
    <dbReference type="NCBI Taxonomy" id="1121919"/>
    <lineage>
        <taxon>Bacteria</taxon>
        <taxon>Bacillati</taxon>
        <taxon>Bacillota</taxon>
        <taxon>Clostridia</taxon>
        <taxon>Peptostreptococcales</taxon>
        <taxon>Thermotaleaceae</taxon>
        <taxon>Geosporobacter</taxon>
    </lineage>
</organism>
<keyword evidence="4 6" id="KW-0238">DNA-binding</keyword>
<dbReference type="GO" id="GO:0005737">
    <property type="term" value="C:cytoplasm"/>
    <property type="evidence" value="ECO:0007669"/>
    <property type="project" value="UniProtKB-SubCell"/>
</dbReference>
<evidence type="ECO:0000256" key="1">
    <source>
        <dbReference type="ARBA" id="ARBA00022490"/>
    </source>
</evidence>
<evidence type="ECO:0000259" key="7">
    <source>
        <dbReference type="Pfam" id="PF04542"/>
    </source>
</evidence>
<evidence type="ECO:0000256" key="5">
    <source>
        <dbReference type="ARBA" id="ARBA00023163"/>
    </source>
</evidence>
<dbReference type="GO" id="GO:0006352">
    <property type="term" value="P:DNA-templated transcription initiation"/>
    <property type="evidence" value="ECO:0007669"/>
    <property type="project" value="UniProtKB-UniRule"/>
</dbReference>
<keyword evidence="5 6" id="KW-0804">Transcription</keyword>
<dbReference type="InterPro" id="IPR007627">
    <property type="entry name" value="RNA_pol_sigma70_r2"/>
</dbReference>
<gene>
    <name evidence="6" type="primary">sigI</name>
    <name evidence="8" type="ORF">SAMN02745975_01584</name>
</gene>
<keyword evidence="2 6" id="KW-0805">Transcription regulation</keyword>
<comment type="subcellular location">
    <subcellularLocation>
        <location evidence="6">Cytoplasm</location>
    </subcellularLocation>
</comment>
<feature type="DNA-binding region" description="H-T-H motif" evidence="6">
    <location>
        <begin position="190"/>
        <end position="209"/>
    </location>
</feature>
<dbReference type="AlphaFoldDB" id="A0A1M6HNZ2"/>
<reference evidence="9" key="1">
    <citation type="submission" date="2016-11" db="EMBL/GenBank/DDBJ databases">
        <authorList>
            <person name="Varghese N."/>
            <person name="Submissions S."/>
        </authorList>
    </citation>
    <scope>NUCLEOTIDE SEQUENCE [LARGE SCALE GENOMIC DNA]</scope>
    <source>
        <strain evidence="9">DSM 17957</strain>
    </source>
</reference>
<keyword evidence="1 6" id="KW-0963">Cytoplasm</keyword>
<keyword evidence="9" id="KW-1185">Reference proteome</keyword>
<protein>
    <recommendedName>
        <fullName evidence="6">RNA polymerase sigma factor SigI</fullName>
    </recommendedName>
</protein>
<dbReference type="InterPro" id="IPR013325">
    <property type="entry name" value="RNA_pol_sigma_r2"/>
</dbReference>
<dbReference type="GO" id="GO:0003677">
    <property type="term" value="F:DNA binding"/>
    <property type="evidence" value="ECO:0007669"/>
    <property type="project" value="UniProtKB-UniRule"/>
</dbReference>
<dbReference type="GO" id="GO:0016987">
    <property type="term" value="F:sigma factor activity"/>
    <property type="evidence" value="ECO:0007669"/>
    <property type="project" value="UniProtKB-UniRule"/>
</dbReference>
<dbReference type="InterPro" id="IPR014244">
    <property type="entry name" value="RNA_pol_sigma-I"/>
</dbReference>
<dbReference type="NCBIfam" id="TIGR02895">
    <property type="entry name" value="spore_sigI"/>
    <property type="match status" value="1"/>
</dbReference>
<dbReference type="STRING" id="1121919.SAMN02745975_01584"/>
<evidence type="ECO:0000313" key="8">
    <source>
        <dbReference type="EMBL" id="SHJ23890.1"/>
    </source>
</evidence>
<comment type="subunit">
    <text evidence="6">Interacts with RsgI.</text>
</comment>
<dbReference type="Proteomes" id="UP000184536">
    <property type="component" value="Unassembled WGS sequence"/>
</dbReference>
<dbReference type="Pfam" id="PF04542">
    <property type="entry name" value="Sigma70_r2"/>
    <property type="match status" value="1"/>
</dbReference>
<comment type="function">
    <text evidence="6">Sigma factors are initiation factors that promote the attachment of RNA polymerase to specific initiation sites and are then released.</text>
</comment>
<comment type="activity regulation">
    <text evidence="6">Negatively regulated by the anti-sigma-I factor RsgI.</text>
</comment>
<dbReference type="HAMAP" id="MF_02064">
    <property type="entry name" value="Sigma70_SigI"/>
    <property type="match status" value="1"/>
</dbReference>
<proteinExistence type="inferred from homology"/>
<dbReference type="NCBIfam" id="NF006175">
    <property type="entry name" value="PRK08311.2-3"/>
    <property type="match status" value="1"/>
</dbReference>
<comment type="similarity">
    <text evidence="6">Belongs to the sigma-70 factor family. SigI subfamily.</text>
</comment>
<dbReference type="Gene3D" id="1.10.1740.10">
    <property type="match status" value="1"/>
</dbReference>
<evidence type="ECO:0000256" key="4">
    <source>
        <dbReference type="ARBA" id="ARBA00023125"/>
    </source>
</evidence>
<evidence type="ECO:0000256" key="3">
    <source>
        <dbReference type="ARBA" id="ARBA00023082"/>
    </source>
</evidence>
<dbReference type="EMBL" id="FQZV01000018">
    <property type="protein sequence ID" value="SHJ23890.1"/>
    <property type="molecule type" value="Genomic_DNA"/>
</dbReference>
<keyword evidence="3 6" id="KW-0731">Sigma factor</keyword>
<evidence type="ECO:0000313" key="9">
    <source>
        <dbReference type="Proteomes" id="UP000184536"/>
    </source>
</evidence>
<feature type="domain" description="RNA polymerase sigma-70 region 2" evidence="7">
    <location>
        <begin position="23"/>
        <end position="94"/>
    </location>
</feature>
<accession>A0A1M6HNZ2</accession>
<keyword evidence="6" id="KW-0346">Stress response</keyword>
<evidence type="ECO:0000256" key="6">
    <source>
        <dbReference type="HAMAP-Rule" id="MF_02064"/>
    </source>
</evidence>
<dbReference type="RefSeq" id="WP_190014303.1">
    <property type="nucleotide sequence ID" value="NZ_FQZV01000018.1"/>
</dbReference>
<feature type="short sequence motif" description="Polymerase core binding" evidence="6">
    <location>
        <begin position="49"/>
        <end position="62"/>
    </location>
</feature>
<evidence type="ECO:0000256" key="2">
    <source>
        <dbReference type="ARBA" id="ARBA00023015"/>
    </source>
</evidence>
<dbReference type="SUPFAM" id="SSF88946">
    <property type="entry name" value="Sigma2 domain of RNA polymerase sigma factors"/>
    <property type="match status" value="1"/>
</dbReference>
<sequence>MLEILINNQVVKARQDDLVREKLIKKYRSQIGTIAMGICGRSLDWNNDDELSISLIAFNEAIDTYDKDKGMRFLNYAQMLIHHRLVDYFRHESRFQYAPLDTLDQEKEVSKYEIAEAWTKYQDEQTALEQRDMVARYNFMLLDYGISLDDLVSCSPKHRDTKQTLIRVAQALVEQPVLMKQFEKNKQLPVKELMVLTGVGRKVIERGRKYIIAVVLVLSIDEFLPIRQLLRLPQQGGGEGNE</sequence>
<dbReference type="PIRSF" id="PIRSF038953">
    <property type="entry name" value="SigI"/>
    <property type="match status" value="1"/>
</dbReference>